<dbReference type="GeneID" id="20232181"/>
<comment type="subcellular location">
    <subcellularLocation>
        <location evidence="1">Cytoplasm</location>
    </subcellularLocation>
</comment>
<feature type="domain" description="WW" evidence="4">
    <location>
        <begin position="22"/>
        <end position="55"/>
    </location>
</feature>
<dbReference type="PANTHER" id="PTHR14791">
    <property type="entry name" value="BOMB/KIRA PROTEINS"/>
    <property type="match status" value="1"/>
</dbReference>
<sequence>MISHCIFFSLTKPQSFADCVGDELPVGWEETYDPSIGVYYINHIQQTNQVEDPRLQWRQQQEVMLKEYLVTAQDDLEVSCLFFDHIRLELCDLIYMKQLDI</sequence>
<dbReference type="AlphaFoldDB" id="V4BNX0"/>
<dbReference type="Gene3D" id="2.20.70.10">
    <property type="match status" value="1"/>
</dbReference>
<accession>V4BNX0</accession>
<proteinExistence type="predicted"/>
<dbReference type="HOGENOM" id="CLU_165842_0_0_1"/>
<dbReference type="CTD" id="20232181"/>
<evidence type="ECO:0000313" key="5">
    <source>
        <dbReference type="EMBL" id="ESO90609.1"/>
    </source>
</evidence>
<dbReference type="Pfam" id="PF00397">
    <property type="entry name" value="WW"/>
    <property type="match status" value="1"/>
</dbReference>
<dbReference type="GO" id="GO:0005737">
    <property type="term" value="C:cytoplasm"/>
    <property type="evidence" value="ECO:0007669"/>
    <property type="project" value="UniProtKB-SubCell"/>
</dbReference>
<dbReference type="STRING" id="225164.V4BNX0"/>
<evidence type="ECO:0000259" key="4">
    <source>
        <dbReference type="PROSITE" id="PS50020"/>
    </source>
</evidence>
<dbReference type="EMBL" id="KB202367">
    <property type="protein sequence ID" value="ESO90609.1"/>
    <property type="molecule type" value="Genomic_DNA"/>
</dbReference>
<dbReference type="RefSeq" id="XP_009058611.1">
    <property type="nucleotide sequence ID" value="XM_009060363.1"/>
</dbReference>
<keyword evidence="2" id="KW-0963">Cytoplasm</keyword>
<dbReference type="GO" id="GO:0035330">
    <property type="term" value="P:regulation of hippo signaling"/>
    <property type="evidence" value="ECO:0007669"/>
    <property type="project" value="TreeGrafter"/>
</dbReference>
<dbReference type="SUPFAM" id="SSF51045">
    <property type="entry name" value="WW domain"/>
    <property type="match status" value="1"/>
</dbReference>
<protein>
    <recommendedName>
        <fullName evidence="4">WW domain-containing protein</fullName>
    </recommendedName>
</protein>
<dbReference type="GO" id="GO:0046621">
    <property type="term" value="P:negative regulation of organ growth"/>
    <property type="evidence" value="ECO:0007669"/>
    <property type="project" value="TreeGrafter"/>
</dbReference>
<dbReference type="KEGG" id="lgi:LOTGIDRAFT_123009"/>
<dbReference type="PANTHER" id="PTHR14791:SF29">
    <property type="entry name" value="PROTEIN KIBRA"/>
    <property type="match status" value="1"/>
</dbReference>
<evidence type="ECO:0000313" key="6">
    <source>
        <dbReference type="Proteomes" id="UP000030746"/>
    </source>
</evidence>
<dbReference type="GO" id="GO:0019900">
    <property type="term" value="F:kinase binding"/>
    <property type="evidence" value="ECO:0007669"/>
    <property type="project" value="TreeGrafter"/>
</dbReference>
<evidence type="ECO:0000256" key="2">
    <source>
        <dbReference type="ARBA" id="ARBA00022490"/>
    </source>
</evidence>
<dbReference type="OrthoDB" id="2020426at2759"/>
<dbReference type="InterPro" id="IPR001202">
    <property type="entry name" value="WW_dom"/>
</dbReference>
<dbReference type="InterPro" id="IPR051105">
    <property type="entry name" value="WWC/KIBRA_Hippo_Reg"/>
</dbReference>
<reference evidence="5 6" key="1">
    <citation type="journal article" date="2013" name="Nature">
        <title>Insights into bilaterian evolution from three spiralian genomes.</title>
        <authorList>
            <person name="Simakov O."/>
            <person name="Marletaz F."/>
            <person name="Cho S.J."/>
            <person name="Edsinger-Gonzales E."/>
            <person name="Havlak P."/>
            <person name="Hellsten U."/>
            <person name="Kuo D.H."/>
            <person name="Larsson T."/>
            <person name="Lv J."/>
            <person name="Arendt D."/>
            <person name="Savage R."/>
            <person name="Osoegawa K."/>
            <person name="de Jong P."/>
            <person name="Grimwood J."/>
            <person name="Chapman J.A."/>
            <person name="Shapiro H."/>
            <person name="Aerts A."/>
            <person name="Otillar R.P."/>
            <person name="Terry A.Y."/>
            <person name="Boore J.L."/>
            <person name="Grigoriev I.V."/>
            <person name="Lindberg D.R."/>
            <person name="Seaver E.C."/>
            <person name="Weisblat D.A."/>
            <person name="Putnam N.H."/>
            <person name="Rokhsar D.S."/>
        </authorList>
    </citation>
    <scope>NUCLEOTIDE SEQUENCE [LARGE SCALE GENOMIC DNA]</scope>
</reference>
<evidence type="ECO:0000256" key="1">
    <source>
        <dbReference type="ARBA" id="ARBA00004496"/>
    </source>
</evidence>
<dbReference type="GO" id="GO:0006355">
    <property type="term" value="P:regulation of DNA-templated transcription"/>
    <property type="evidence" value="ECO:0007669"/>
    <property type="project" value="TreeGrafter"/>
</dbReference>
<dbReference type="InterPro" id="IPR036020">
    <property type="entry name" value="WW_dom_sf"/>
</dbReference>
<dbReference type="GO" id="GO:0060090">
    <property type="term" value="F:molecular adaptor activity"/>
    <property type="evidence" value="ECO:0007669"/>
    <property type="project" value="TreeGrafter"/>
</dbReference>
<dbReference type="SMART" id="SM00456">
    <property type="entry name" value="WW"/>
    <property type="match status" value="1"/>
</dbReference>
<keyword evidence="6" id="KW-1185">Reference proteome</keyword>
<keyword evidence="3" id="KW-0597">Phosphoprotein</keyword>
<evidence type="ECO:0000256" key="3">
    <source>
        <dbReference type="ARBA" id="ARBA00022553"/>
    </source>
</evidence>
<dbReference type="PROSITE" id="PS50020">
    <property type="entry name" value="WW_DOMAIN_2"/>
    <property type="match status" value="1"/>
</dbReference>
<dbReference type="OMA" id="ISFQYYE"/>
<name>V4BNX0_LOTGI</name>
<organism evidence="5 6">
    <name type="scientific">Lottia gigantea</name>
    <name type="common">Giant owl limpet</name>
    <dbReference type="NCBI Taxonomy" id="225164"/>
    <lineage>
        <taxon>Eukaryota</taxon>
        <taxon>Metazoa</taxon>
        <taxon>Spiralia</taxon>
        <taxon>Lophotrochozoa</taxon>
        <taxon>Mollusca</taxon>
        <taxon>Gastropoda</taxon>
        <taxon>Patellogastropoda</taxon>
        <taxon>Lottioidea</taxon>
        <taxon>Lottiidae</taxon>
        <taxon>Lottia</taxon>
    </lineage>
</organism>
<dbReference type="GO" id="GO:0016477">
    <property type="term" value="P:cell migration"/>
    <property type="evidence" value="ECO:0007669"/>
    <property type="project" value="TreeGrafter"/>
</dbReference>
<gene>
    <name evidence="5" type="ORF">LOTGIDRAFT_123009</name>
</gene>
<dbReference type="Proteomes" id="UP000030746">
    <property type="component" value="Unassembled WGS sequence"/>
</dbReference>
<dbReference type="CDD" id="cd00201">
    <property type="entry name" value="WW"/>
    <property type="match status" value="1"/>
</dbReference>